<evidence type="ECO:0000313" key="3">
    <source>
        <dbReference type="Proteomes" id="UP000747399"/>
    </source>
</evidence>
<evidence type="ECO:0000313" key="2">
    <source>
        <dbReference type="EMBL" id="GIL68898.1"/>
    </source>
</evidence>
<feature type="region of interest" description="Disordered" evidence="1">
    <location>
        <begin position="129"/>
        <end position="153"/>
    </location>
</feature>
<feature type="region of interest" description="Disordered" evidence="1">
    <location>
        <begin position="176"/>
        <end position="201"/>
    </location>
</feature>
<organism evidence="2 3">
    <name type="scientific">Volvox africanus</name>
    <dbReference type="NCBI Taxonomy" id="51714"/>
    <lineage>
        <taxon>Eukaryota</taxon>
        <taxon>Viridiplantae</taxon>
        <taxon>Chlorophyta</taxon>
        <taxon>core chlorophytes</taxon>
        <taxon>Chlorophyceae</taxon>
        <taxon>CS clade</taxon>
        <taxon>Chlamydomonadales</taxon>
        <taxon>Volvocaceae</taxon>
        <taxon>Volvox</taxon>
    </lineage>
</organism>
<proteinExistence type="predicted"/>
<comment type="caution">
    <text evidence="2">The sequence shown here is derived from an EMBL/GenBank/DDBJ whole genome shotgun (WGS) entry which is preliminary data.</text>
</comment>
<gene>
    <name evidence="2" type="ORF">Vafri_22157</name>
</gene>
<protein>
    <submittedName>
        <fullName evidence="2">Uncharacterized protein</fullName>
    </submittedName>
</protein>
<accession>A0A8J4FFK0</accession>
<dbReference type="AlphaFoldDB" id="A0A8J4FFK0"/>
<reference evidence="2" key="1">
    <citation type="journal article" date="2021" name="Proc. Natl. Acad. Sci. U.S.A.">
        <title>Three genomes in the algal genus Volvox reveal the fate of a haploid sex-determining region after a transition to homothallism.</title>
        <authorList>
            <person name="Yamamoto K."/>
            <person name="Hamaji T."/>
            <person name="Kawai-Toyooka H."/>
            <person name="Matsuzaki R."/>
            <person name="Takahashi F."/>
            <person name="Nishimura Y."/>
            <person name="Kawachi M."/>
            <person name="Noguchi H."/>
            <person name="Minakuchi Y."/>
            <person name="Umen J.G."/>
            <person name="Toyoda A."/>
            <person name="Nozaki H."/>
        </authorList>
    </citation>
    <scope>NUCLEOTIDE SEQUENCE</scope>
    <source>
        <strain evidence="2">NIES-3780</strain>
    </source>
</reference>
<sequence>MREFPGNPCSALFSQCEATEAAASQDLTAETVALSQPSEMEDMGTEVVSATEVTILREPDVTQPPDDGIEDVETCQQGNKRVEGIMVEETGGQQHAASSAASGPSSCHRVSTFLVGVSADGTVPTTAGGQGGSCLASGSRDAAPQQQQVNQQGGHSFLLRERMMTRAVAWAIQEGNNGGHTLKRKPGQVAESNGGSNSKKHKRLCASMVVEAADDGMTVAVEDDDNEEEYETIENAVYSVATLHDVPTALRQHGLVIVRVHRLKDTVGPTELQAAIRFAQKHADPIFQDIPPSLLLYDRSFGVDASKSSDSIRRLSI</sequence>
<dbReference type="EMBL" id="BNCO01000146">
    <property type="protein sequence ID" value="GIL68898.1"/>
    <property type="molecule type" value="Genomic_DNA"/>
</dbReference>
<keyword evidence="3" id="KW-1185">Reference proteome</keyword>
<name>A0A8J4FFK0_9CHLO</name>
<dbReference type="Proteomes" id="UP000747399">
    <property type="component" value="Unassembled WGS sequence"/>
</dbReference>
<evidence type="ECO:0000256" key="1">
    <source>
        <dbReference type="SAM" id="MobiDB-lite"/>
    </source>
</evidence>